<evidence type="ECO:0000259" key="4">
    <source>
        <dbReference type="Pfam" id="PF03968"/>
    </source>
</evidence>
<evidence type="ECO:0000256" key="2">
    <source>
        <dbReference type="SAM" id="MobiDB-lite"/>
    </source>
</evidence>
<evidence type="ECO:0000256" key="1">
    <source>
        <dbReference type="ARBA" id="ARBA00022729"/>
    </source>
</evidence>
<feature type="chain" id="PRO_5012319498" evidence="3">
    <location>
        <begin position="32"/>
        <end position="212"/>
    </location>
</feature>
<dbReference type="EMBL" id="FRBN01000003">
    <property type="protein sequence ID" value="SHK98555.1"/>
    <property type="molecule type" value="Genomic_DNA"/>
</dbReference>
<keyword evidence="6" id="KW-1185">Reference proteome</keyword>
<dbReference type="GO" id="GO:0030288">
    <property type="term" value="C:outer membrane-bounded periplasmic space"/>
    <property type="evidence" value="ECO:0007669"/>
    <property type="project" value="TreeGrafter"/>
</dbReference>
<dbReference type="PANTHER" id="PTHR36504:SF1">
    <property type="entry name" value="LIPOPOLYSACCHARIDE EXPORT SYSTEM PROTEIN LPTA"/>
    <property type="match status" value="1"/>
</dbReference>
<dbReference type="InterPro" id="IPR005653">
    <property type="entry name" value="OstA-like_N"/>
</dbReference>
<dbReference type="Gene3D" id="2.60.450.10">
    <property type="entry name" value="Lipopolysaccharide (LPS) transport protein A like domain"/>
    <property type="match status" value="1"/>
</dbReference>
<dbReference type="Pfam" id="PF03968">
    <property type="entry name" value="LptD_N"/>
    <property type="match status" value="1"/>
</dbReference>
<protein>
    <submittedName>
        <fullName evidence="5">Lipopolysaccharide transport protein LptA</fullName>
    </submittedName>
</protein>
<reference evidence="6" key="1">
    <citation type="submission" date="2016-11" db="EMBL/GenBank/DDBJ databases">
        <authorList>
            <person name="Varghese N."/>
            <person name="Submissions S."/>
        </authorList>
    </citation>
    <scope>NUCLEOTIDE SEQUENCE [LARGE SCALE GENOMIC DNA]</scope>
    <source>
        <strain evidence="6">DSM 29327</strain>
    </source>
</reference>
<gene>
    <name evidence="5" type="ORF">SAMN05444414_103171</name>
</gene>
<dbReference type="OrthoDB" id="9811926at2"/>
<accession>A0A1M6WYB7</accession>
<dbReference type="AlphaFoldDB" id="A0A1M6WYB7"/>
<feature type="domain" description="Organic solvent tolerance-like N-terminal" evidence="4">
    <location>
        <begin position="68"/>
        <end position="177"/>
    </location>
</feature>
<dbReference type="STRING" id="1054996.SAMN05444414_103171"/>
<sequence length="212" mass="21983">MASTLARARGAACLLGVALVGLIFSAPAVQAQDQAITVDPAAEEATAPRGTNLSFGGIKVSADLPLQVISDELEMDQNVNTAVFVGNVNVEQGDLTLKSARVLVEYGMIEGASRPNQIIRLTASGGVTMTSPSETAEAAQAVYTIATREILMTGDVLVTQGLNTVSGERMVVYLDEGTAVMQGRVRTFINNNAPENPKPTVAAPGPAKEAGQ</sequence>
<evidence type="ECO:0000256" key="3">
    <source>
        <dbReference type="SAM" id="SignalP"/>
    </source>
</evidence>
<dbReference type="GO" id="GO:0015920">
    <property type="term" value="P:lipopolysaccharide transport"/>
    <property type="evidence" value="ECO:0007669"/>
    <property type="project" value="TreeGrafter"/>
</dbReference>
<organism evidence="5 6">
    <name type="scientific">Roseovarius marisflavi</name>
    <dbReference type="NCBI Taxonomy" id="1054996"/>
    <lineage>
        <taxon>Bacteria</taxon>
        <taxon>Pseudomonadati</taxon>
        <taxon>Pseudomonadota</taxon>
        <taxon>Alphaproteobacteria</taxon>
        <taxon>Rhodobacterales</taxon>
        <taxon>Roseobacteraceae</taxon>
        <taxon>Roseovarius</taxon>
    </lineage>
</organism>
<evidence type="ECO:0000313" key="6">
    <source>
        <dbReference type="Proteomes" id="UP000184191"/>
    </source>
</evidence>
<dbReference type="RefSeq" id="WP_084732761.1">
    <property type="nucleotide sequence ID" value="NZ_FRBN01000003.1"/>
</dbReference>
<keyword evidence="1 3" id="KW-0732">Signal</keyword>
<dbReference type="GO" id="GO:0017089">
    <property type="term" value="F:glycolipid transfer activity"/>
    <property type="evidence" value="ECO:0007669"/>
    <property type="project" value="TreeGrafter"/>
</dbReference>
<dbReference type="InterPro" id="IPR052037">
    <property type="entry name" value="LPS_export_LptA"/>
</dbReference>
<dbReference type="Proteomes" id="UP000184191">
    <property type="component" value="Unassembled WGS sequence"/>
</dbReference>
<feature type="region of interest" description="Disordered" evidence="2">
    <location>
        <begin position="190"/>
        <end position="212"/>
    </location>
</feature>
<feature type="signal peptide" evidence="3">
    <location>
        <begin position="1"/>
        <end position="31"/>
    </location>
</feature>
<dbReference type="GO" id="GO:0009279">
    <property type="term" value="C:cell outer membrane"/>
    <property type="evidence" value="ECO:0007669"/>
    <property type="project" value="TreeGrafter"/>
</dbReference>
<evidence type="ECO:0000313" key="5">
    <source>
        <dbReference type="EMBL" id="SHK98555.1"/>
    </source>
</evidence>
<name>A0A1M6WYB7_9RHOB</name>
<dbReference type="PANTHER" id="PTHR36504">
    <property type="entry name" value="LIPOPOLYSACCHARIDE EXPORT SYSTEM PROTEIN LPTA"/>
    <property type="match status" value="1"/>
</dbReference>
<proteinExistence type="predicted"/>